<dbReference type="NCBIfam" id="TIGR00996">
    <property type="entry name" value="Mtu_fam_mce"/>
    <property type="match status" value="1"/>
</dbReference>
<comment type="caution">
    <text evidence="2">The sequence shown here is derived from an EMBL/GenBank/DDBJ whole genome shotgun (WGS) entry which is preliminary data.</text>
</comment>
<name>A0ABU7M8I6_9ACTN</name>
<dbReference type="RefSeq" id="WP_330431068.1">
    <property type="nucleotide sequence ID" value="NZ_JAZDUF010000001.1"/>
</dbReference>
<evidence type="ECO:0000259" key="1">
    <source>
        <dbReference type="Pfam" id="PF02470"/>
    </source>
</evidence>
<protein>
    <submittedName>
        <fullName evidence="2">MCE family protein</fullName>
    </submittedName>
</protein>
<dbReference type="PANTHER" id="PTHR33371">
    <property type="entry name" value="INTERMEMBRANE PHOSPHOLIPID TRANSPORT SYSTEM BINDING PROTEIN MLAD-RELATED"/>
    <property type="match status" value="1"/>
</dbReference>
<dbReference type="Pfam" id="PF02470">
    <property type="entry name" value="MlaD"/>
    <property type="match status" value="1"/>
</dbReference>
<dbReference type="PANTHER" id="PTHR33371:SF4">
    <property type="entry name" value="INTERMEMBRANE PHOSPHOLIPID TRANSPORT SYSTEM BINDING PROTEIN MLAD"/>
    <property type="match status" value="1"/>
</dbReference>
<dbReference type="InterPro" id="IPR005693">
    <property type="entry name" value="Mce"/>
</dbReference>
<feature type="domain" description="Mce/MlaD" evidence="1">
    <location>
        <begin position="32"/>
        <end position="106"/>
    </location>
</feature>
<gene>
    <name evidence="2" type="ORF">VZC37_03795</name>
</gene>
<dbReference type="EMBL" id="JAZDUF010000001">
    <property type="protein sequence ID" value="MEE3849437.1"/>
    <property type="molecule type" value="Genomic_DNA"/>
</dbReference>
<sequence>MKTWLIRLLVVGVVALLAVGGYRVLRDDAADTVDVIAQFDSASGLFVGNAVSVLGMQVGEITRITPRATAVEVAMSIDGDVPVPADVSAVTVSTSVLTDRHIELTPVYRSGPRLADDAVIDLSRTKTPVDVDRSLAMADELALSLDGDGNGNGPIADILSAGAATTSGNGDDIRSALTALSEALALGPDHGADTREALTATVDNLSTLSDAAARNDGAIRRFGSAIEQLADLFAEKQLGWGTTGAQLNRVLAEATTLLEQRRTSVRNTVSSAETVTRALADSRRQLAEFLDVTPLLLDNAYNSIDQRNGIARVHAQLEKVFFDSQLVKEVCNVLRIRELGCNTGTLRDFGPDFGMSAMLEGLAGETP</sequence>
<organism evidence="2 3">
    <name type="scientific">Gordonia sesuvii</name>
    <dbReference type="NCBI Taxonomy" id="3116777"/>
    <lineage>
        <taxon>Bacteria</taxon>
        <taxon>Bacillati</taxon>
        <taxon>Actinomycetota</taxon>
        <taxon>Actinomycetes</taxon>
        <taxon>Mycobacteriales</taxon>
        <taxon>Gordoniaceae</taxon>
        <taxon>Gordonia</taxon>
    </lineage>
</organism>
<dbReference type="InterPro" id="IPR003399">
    <property type="entry name" value="Mce/MlaD"/>
</dbReference>
<proteinExistence type="predicted"/>
<dbReference type="InterPro" id="IPR052336">
    <property type="entry name" value="MlaD_Phospholipid_Transporter"/>
</dbReference>
<reference evidence="2 3" key="1">
    <citation type="submission" date="2024-01" db="EMBL/GenBank/DDBJ databases">
        <title>Draft genome sequence of Gordonia sp. LSe1-13.</title>
        <authorList>
            <person name="Suphannarot A."/>
            <person name="Mingma R."/>
        </authorList>
    </citation>
    <scope>NUCLEOTIDE SEQUENCE [LARGE SCALE GENOMIC DNA]</scope>
    <source>
        <strain evidence="2 3">LSe1-13</strain>
    </source>
</reference>
<evidence type="ECO:0000313" key="3">
    <source>
        <dbReference type="Proteomes" id="UP001347146"/>
    </source>
</evidence>
<dbReference type="Proteomes" id="UP001347146">
    <property type="component" value="Unassembled WGS sequence"/>
</dbReference>
<accession>A0ABU7M8I6</accession>
<evidence type="ECO:0000313" key="2">
    <source>
        <dbReference type="EMBL" id="MEE3849437.1"/>
    </source>
</evidence>
<keyword evidence="3" id="KW-1185">Reference proteome</keyword>